<name>A0AAV7QMG7_PLEWA</name>
<evidence type="ECO:0000313" key="3">
    <source>
        <dbReference type="Proteomes" id="UP001066276"/>
    </source>
</evidence>
<proteinExistence type="predicted"/>
<feature type="compositionally biased region" description="Basic and acidic residues" evidence="1">
    <location>
        <begin position="33"/>
        <end position="47"/>
    </location>
</feature>
<reference evidence="2" key="1">
    <citation type="journal article" date="2022" name="bioRxiv">
        <title>Sequencing and chromosome-scale assembly of the giantPleurodeles waltlgenome.</title>
        <authorList>
            <person name="Brown T."/>
            <person name="Elewa A."/>
            <person name="Iarovenko S."/>
            <person name="Subramanian E."/>
            <person name="Araus A.J."/>
            <person name="Petzold A."/>
            <person name="Susuki M."/>
            <person name="Suzuki K.-i.T."/>
            <person name="Hayashi T."/>
            <person name="Toyoda A."/>
            <person name="Oliveira C."/>
            <person name="Osipova E."/>
            <person name="Leigh N.D."/>
            <person name="Simon A."/>
            <person name="Yun M.H."/>
        </authorList>
    </citation>
    <scope>NUCLEOTIDE SEQUENCE</scope>
    <source>
        <strain evidence="2">20211129_DDA</strain>
        <tissue evidence="2">Liver</tissue>
    </source>
</reference>
<keyword evidence="3" id="KW-1185">Reference proteome</keyword>
<comment type="caution">
    <text evidence="2">The sequence shown here is derived from an EMBL/GenBank/DDBJ whole genome shotgun (WGS) entry which is preliminary data.</text>
</comment>
<protein>
    <submittedName>
        <fullName evidence="2">Uncharacterized protein</fullName>
    </submittedName>
</protein>
<feature type="region of interest" description="Disordered" evidence="1">
    <location>
        <begin position="100"/>
        <end position="156"/>
    </location>
</feature>
<organism evidence="2 3">
    <name type="scientific">Pleurodeles waltl</name>
    <name type="common">Iberian ribbed newt</name>
    <dbReference type="NCBI Taxonomy" id="8319"/>
    <lineage>
        <taxon>Eukaryota</taxon>
        <taxon>Metazoa</taxon>
        <taxon>Chordata</taxon>
        <taxon>Craniata</taxon>
        <taxon>Vertebrata</taxon>
        <taxon>Euteleostomi</taxon>
        <taxon>Amphibia</taxon>
        <taxon>Batrachia</taxon>
        <taxon>Caudata</taxon>
        <taxon>Salamandroidea</taxon>
        <taxon>Salamandridae</taxon>
        <taxon>Pleurodelinae</taxon>
        <taxon>Pleurodeles</taxon>
    </lineage>
</organism>
<dbReference type="AlphaFoldDB" id="A0AAV7QMG7"/>
<feature type="compositionally biased region" description="Low complexity" evidence="1">
    <location>
        <begin position="18"/>
        <end position="32"/>
    </location>
</feature>
<sequence length="156" mass="17243">MQPEAPRTYSHKARPSSRPRAYAPAAPACRAQPADRPREEEEPRKEDEEPPPARCTLNTQSPHELLPRTAGSGTSATLATPAWGKKTAPTLLLPKCLKRGEMMSSPCSPRHLTRTVEQKSERRTQTTARRPGFPWCTAESAGLHQSRAVPPTPYLK</sequence>
<feature type="compositionally biased region" description="Basic and acidic residues" evidence="1">
    <location>
        <begin position="114"/>
        <end position="124"/>
    </location>
</feature>
<gene>
    <name evidence="2" type="ORF">NDU88_006896</name>
</gene>
<evidence type="ECO:0000256" key="1">
    <source>
        <dbReference type="SAM" id="MobiDB-lite"/>
    </source>
</evidence>
<evidence type="ECO:0000313" key="2">
    <source>
        <dbReference type="EMBL" id="KAJ1140546.1"/>
    </source>
</evidence>
<feature type="compositionally biased region" description="Low complexity" evidence="1">
    <location>
        <begin position="69"/>
        <end position="82"/>
    </location>
</feature>
<dbReference type="Proteomes" id="UP001066276">
    <property type="component" value="Chromosome 6"/>
</dbReference>
<dbReference type="EMBL" id="JANPWB010000010">
    <property type="protein sequence ID" value="KAJ1140546.1"/>
    <property type="molecule type" value="Genomic_DNA"/>
</dbReference>
<accession>A0AAV7QMG7</accession>
<feature type="region of interest" description="Disordered" evidence="1">
    <location>
        <begin position="1"/>
        <end position="86"/>
    </location>
</feature>